<dbReference type="GO" id="GO:0071657">
    <property type="term" value="P:positive regulation of granulocyte colony-stimulating factor production"/>
    <property type="evidence" value="ECO:0000266"/>
    <property type="project" value="RGD"/>
</dbReference>
<sequence>MVLFRYLFILQVVRLALTYNFSNCNFEMILRIYHATIFRDLLKDLNGILFDQIEDCDSRTACLLKIDHHTFNPVPGCPSLPEKAFALKTKAALINYCPGYSETERNGTLEMTREIRNICLNQTSQILGLWLSCIQS</sequence>
<dbReference type="STRING" id="10116.ENSRNOP00000069118"/>
<accession>A0A0G2JUJ3</accession>
<dbReference type="AlphaFoldDB" id="A0A0G2JUJ3"/>
<dbReference type="GO" id="GO:0033005">
    <property type="term" value="P:positive regulation of mast cell activation"/>
    <property type="evidence" value="ECO:0000266"/>
    <property type="project" value="RGD"/>
</dbReference>
<keyword evidence="1" id="KW-0732">Signal</keyword>
<dbReference type="OMA" id="CLEQVSY"/>
<dbReference type="RGD" id="1586479">
    <property type="gene designation" value="Tslp"/>
</dbReference>
<name>A0A0G2JUJ3_RAT</name>
<feature type="chain" id="PRO_5047043838" evidence="1">
    <location>
        <begin position="19"/>
        <end position="136"/>
    </location>
</feature>
<reference evidence="2" key="3">
    <citation type="submission" date="2025-09" db="UniProtKB">
        <authorList>
            <consortium name="Ensembl"/>
        </authorList>
    </citation>
    <scope>IDENTIFICATION</scope>
    <source>
        <strain evidence="2">Brown Norway</strain>
    </source>
</reference>
<dbReference type="GO" id="GO:0019221">
    <property type="term" value="P:cytokine-mediated signaling pathway"/>
    <property type="evidence" value="ECO:0000266"/>
    <property type="project" value="RGD"/>
</dbReference>
<dbReference type="PANTHER" id="PTHR38003:SF1">
    <property type="entry name" value="THYMIC STROMAL LYMPHOPOIETIN"/>
    <property type="match status" value="1"/>
</dbReference>
<dbReference type="InterPro" id="IPR029189">
    <property type="entry name" value="TSLP"/>
</dbReference>
<reference evidence="2" key="1">
    <citation type="submission" date="2024-01" db="EMBL/GenBank/DDBJ databases">
        <title>GRCr8: a new rat reference genome assembly contstructed from accurate long reads and long range scaffolding.</title>
        <authorList>
            <person name="Doris P.A."/>
            <person name="Kalbfleisch T."/>
            <person name="Li K."/>
            <person name="Howe K."/>
            <person name="Wood J."/>
        </authorList>
    </citation>
    <scope>NUCLEOTIDE SEQUENCE [LARGE SCALE GENOMIC DNA]</scope>
    <source>
        <strain evidence="2">Brown Norway</strain>
    </source>
</reference>
<dbReference type="GO" id="GO:0032754">
    <property type="term" value="P:positive regulation of interleukin-5 production"/>
    <property type="evidence" value="ECO:0000266"/>
    <property type="project" value="RGD"/>
</dbReference>
<dbReference type="GO" id="GO:0001961">
    <property type="term" value="P:positive regulation of cytokine-mediated signaling pathway"/>
    <property type="evidence" value="ECO:0000266"/>
    <property type="project" value="RGD"/>
</dbReference>
<dbReference type="GO" id="GO:0032733">
    <property type="term" value="P:positive regulation of interleukin-10 production"/>
    <property type="evidence" value="ECO:0000266"/>
    <property type="project" value="RGD"/>
</dbReference>
<dbReference type="FunCoup" id="A0A0G2JUJ3">
    <property type="interactions" value="8"/>
</dbReference>
<evidence type="ECO:0000313" key="2">
    <source>
        <dbReference type="Ensembl" id="ENSRNOP00000069118.3"/>
    </source>
</evidence>
<dbReference type="GO" id="GO:0071654">
    <property type="term" value="P:positive regulation of chemokine (C-C motif) ligand 1 production"/>
    <property type="evidence" value="ECO:0000266"/>
    <property type="project" value="RGD"/>
</dbReference>
<dbReference type="GO" id="GO:0032722">
    <property type="term" value="P:positive regulation of chemokine production"/>
    <property type="evidence" value="ECO:0000266"/>
    <property type="project" value="RGD"/>
</dbReference>
<dbReference type="Reactome" id="R-RNO-1266695">
    <property type="pathway name" value="Interleukin-7 signaling"/>
</dbReference>
<feature type="signal peptide" evidence="1">
    <location>
        <begin position="1"/>
        <end position="18"/>
    </location>
</feature>
<dbReference type="Pfam" id="PF15216">
    <property type="entry name" value="TSLP"/>
    <property type="match status" value="1"/>
</dbReference>
<dbReference type="GO" id="GO:0061844">
    <property type="term" value="P:antimicrobial humoral immune response mediated by antimicrobial peptide"/>
    <property type="evidence" value="ECO:0000266"/>
    <property type="project" value="RGD"/>
</dbReference>
<evidence type="ECO:0000313" key="4">
    <source>
        <dbReference type="RGD" id="1586479"/>
    </source>
</evidence>
<dbReference type="GO" id="GO:0007259">
    <property type="term" value="P:cell surface receptor signaling pathway via JAK-STAT"/>
    <property type="evidence" value="ECO:0000266"/>
    <property type="project" value="RGD"/>
</dbReference>
<dbReference type="GO" id="GO:0008284">
    <property type="term" value="P:positive regulation of cell population proliferation"/>
    <property type="evidence" value="ECO:0000266"/>
    <property type="project" value="RGD"/>
</dbReference>
<dbReference type="GO" id="GO:1904894">
    <property type="term" value="P:positive regulation of receptor signaling pathway via STAT"/>
    <property type="evidence" value="ECO:0000266"/>
    <property type="project" value="RGD"/>
</dbReference>
<dbReference type="GO" id="GO:0050829">
    <property type="term" value="P:defense response to Gram-negative bacterium"/>
    <property type="evidence" value="ECO:0000266"/>
    <property type="project" value="RGD"/>
</dbReference>
<dbReference type="GO" id="GO:0050729">
    <property type="term" value="P:positive regulation of inflammatory response"/>
    <property type="evidence" value="ECO:0000266"/>
    <property type="project" value="RGD"/>
</dbReference>
<dbReference type="GO" id="GO:0038111">
    <property type="term" value="P:interleukin-7-mediated signaling pathway"/>
    <property type="evidence" value="ECO:0000266"/>
    <property type="project" value="RGD"/>
</dbReference>
<dbReference type="GO" id="GO:0005576">
    <property type="term" value="C:extracellular region"/>
    <property type="evidence" value="ECO:0000266"/>
    <property type="project" value="RGD"/>
</dbReference>
<dbReference type="GeneID" id="688621"/>
<proteinExistence type="predicted"/>
<dbReference type="GO" id="GO:0005125">
    <property type="term" value="F:cytokine activity"/>
    <property type="evidence" value="ECO:0000266"/>
    <property type="project" value="RGD"/>
</dbReference>
<evidence type="ECO:0000256" key="1">
    <source>
        <dbReference type="SAM" id="SignalP"/>
    </source>
</evidence>
<gene>
    <name evidence="2 4" type="primary">Tslp</name>
</gene>
<dbReference type="GO" id="GO:0005615">
    <property type="term" value="C:extracellular space"/>
    <property type="evidence" value="ECO:0000266"/>
    <property type="project" value="RGD"/>
</dbReference>
<dbReference type="Proteomes" id="UP000002494">
    <property type="component" value="Chromosome 18"/>
</dbReference>
<dbReference type="Bgee" id="ENSRNOG00000058856">
    <property type="expression patterns" value="Expressed in ovary and 19 other cell types or tissues"/>
</dbReference>
<dbReference type="GO" id="GO:0050832">
    <property type="term" value="P:defense response to fungus"/>
    <property type="evidence" value="ECO:0000266"/>
    <property type="project" value="RGD"/>
</dbReference>
<dbReference type="Ensembl" id="ENSRNOT00000091040.3">
    <property type="protein sequence ID" value="ENSRNOP00000069118.3"/>
    <property type="gene ID" value="ENSRNOG00000058856.3"/>
</dbReference>
<reference evidence="2" key="2">
    <citation type="submission" date="2025-08" db="UniProtKB">
        <authorList>
            <consortium name="Ensembl"/>
        </authorList>
    </citation>
    <scope>IDENTIFICATION</scope>
    <source>
        <strain evidence="2">Brown Norway</strain>
    </source>
</reference>
<dbReference type="GeneTree" id="ENSGT00390000012541"/>
<organism evidence="2 3">
    <name type="scientific">Rattus norvegicus</name>
    <name type="common">Rat</name>
    <dbReference type="NCBI Taxonomy" id="10116"/>
    <lineage>
        <taxon>Eukaryota</taxon>
        <taxon>Metazoa</taxon>
        <taxon>Chordata</taxon>
        <taxon>Craniata</taxon>
        <taxon>Vertebrata</taxon>
        <taxon>Euteleostomi</taxon>
        <taxon>Mammalia</taxon>
        <taxon>Eutheria</taxon>
        <taxon>Euarchontoglires</taxon>
        <taxon>Glires</taxon>
        <taxon>Rodentia</taxon>
        <taxon>Myomorpha</taxon>
        <taxon>Muroidea</taxon>
        <taxon>Muridae</taxon>
        <taxon>Murinae</taxon>
        <taxon>Rattus</taxon>
    </lineage>
</organism>
<dbReference type="RefSeq" id="NP_001419476.1">
    <property type="nucleotide sequence ID" value="NM_001432547.1"/>
</dbReference>
<dbReference type="GO" id="GO:0043066">
    <property type="term" value="P:negative regulation of apoptotic process"/>
    <property type="evidence" value="ECO:0000266"/>
    <property type="project" value="RGD"/>
</dbReference>
<keyword evidence="3" id="KW-1185">Reference proteome</keyword>
<dbReference type="Gene3D" id="1.20.1250.90">
    <property type="entry name" value="Thymic stromal lymphopoietin"/>
    <property type="match status" value="1"/>
</dbReference>
<dbReference type="InterPro" id="IPR038329">
    <property type="entry name" value="TSLP_sf"/>
</dbReference>
<dbReference type="GO" id="GO:0032755">
    <property type="term" value="P:positive regulation of interleukin-6 production"/>
    <property type="evidence" value="ECO:0000266"/>
    <property type="project" value="RGD"/>
</dbReference>
<evidence type="ECO:0000313" key="3">
    <source>
        <dbReference type="Proteomes" id="UP000002494"/>
    </source>
</evidence>
<dbReference type="PANTHER" id="PTHR38003">
    <property type="entry name" value="THYMIC STROMAL LYMPHOPOIETIN"/>
    <property type="match status" value="1"/>
</dbReference>
<protein>
    <submittedName>
        <fullName evidence="2">Thymic stromal lymphopoietin</fullName>
    </submittedName>
</protein>
<dbReference type="SMR" id="A0A0G2JUJ3"/>
<dbReference type="InParanoid" id="A0A0G2JUJ3"/>
<dbReference type="AGR" id="RGD:1586479"/>
<dbReference type="GO" id="GO:0032736">
    <property type="term" value="P:positive regulation of interleukin-13 production"/>
    <property type="evidence" value="ECO:0000266"/>
    <property type="project" value="RGD"/>
</dbReference>
<dbReference type="VEuPathDB" id="HostDB:ENSRNOG00000058856"/>
<dbReference type="GO" id="GO:0005139">
    <property type="term" value="F:interleukin-7 receptor binding"/>
    <property type="evidence" value="ECO:0000266"/>
    <property type="project" value="RGD"/>
</dbReference>
<dbReference type="OrthoDB" id="9838157at2759"/>